<dbReference type="eggNOG" id="COG2128">
    <property type="taxonomic scope" value="Bacteria"/>
</dbReference>
<sequence length="205" mass="22836">MWLGAVESGHDRVARTVLGGIRRSSRMEPPAVLKLLFYRHRFFGTPLSDMFQQSLRGPSFWTVAEREIFATATSEANECPFCYSAHHAIAGAYIDIGVVDRALTDNGDSPMRPEAQAMIEFLRRMTRDPDGLTPADADKVRQAGVSDEAFEEAVWVGTFFNVINRMLNTFGAPALDERGSRVGARFIKSFGYRVPAPIRLFSRGT</sequence>
<dbReference type="PANTHER" id="PTHR35446:SF2">
    <property type="entry name" value="CARBOXYMUCONOLACTONE DECARBOXYLASE-LIKE DOMAIN-CONTAINING PROTEIN"/>
    <property type="match status" value="1"/>
</dbReference>
<protein>
    <recommendedName>
        <fullName evidence="3">Carboxymuconolactone decarboxylase-like domain-containing protein</fullName>
    </recommendedName>
</protein>
<dbReference type="STRING" id="1133849.O3I_001110"/>
<gene>
    <name evidence="1" type="ORF">O3I_001110</name>
</gene>
<dbReference type="RefSeq" id="WP_014981049.1">
    <property type="nucleotide sequence ID" value="NC_018681.1"/>
</dbReference>
<dbReference type="PANTHER" id="PTHR35446">
    <property type="entry name" value="SI:CH211-175M2.5"/>
    <property type="match status" value="1"/>
</dbReference>
<dbReference type="InterPro" id="IPR029032">
    <property type="entry name" value="AhpD-like"/>
</dbReference>
<dbReference type="AlphaFoldDB" id="K0EMP8"/>
<organism evidence="1 2">
    <name type="scientific">Nocardia brasiliensis (strain ATCC 700358 / HUJEG-1)</name>
    <dbReference type="NCBI Taxonomy" id="1133849"/>
    <lineage>
        <taxon>Bacteria</taxon>
        <taxon>Bacillati</taxon>
        <taxon>Actinomycetota</taxon>
        <taxon>Actinomycetes</taxon>
        <taxon>Mycobacteriales</taxon>
        <taxon>Nocardiaceae</taxon>
        <taxon>Nocardia</taxon>
    </lineage>
</organism>
<proteinExistence type="predicted"/>
<dbReference type="KEGG" id="nbr:O3I_001110"/>
<evidence type="ECO:0000313" key="1">
    <source>
        <dbReference type="EMBL" id="AFT98184.1"/>
    </source>
</evidence>
<name>K0EMP8_NOCB7</name>
<keyword evidence="2" id="KW-1185">Reference proteome</keyword>
<dbReference type="Gene3D" id="1.20.1290.10">
    <property type="entry name" value="AhpD-like"/>
    <property type="match status" value="1"/>
</dbReference>
<dbReference type="SUPFAM" id="SSF69118">
    <property type="entry name" value="AhpD-like"/>
    <property type="match status" value="1"/>
</dbReference>
<dbReference type="HOGENOM" id="CLU_082760_1_0_11"/>
<evidence type="ECO:0008006" key="3">
    <source>
        <dbReference type="Google" id="ProtNLM"/>
    </source>
</evidence>
<reference evidence="1 2" key="1">
    <citation type="journal article" date="2012" name="J. Bacteriol.">
        <title>Complete genome sequence of Nocardia brasiliensis HUJEG-1.</title>
        <authorList>
            <person name="Vera-Cabrera L."/>
            <person name="Ortiz-Lopez R."/>
            <person name="Elizondo-Gonzalez R."/>
            <person name="Perez-Maya A.A."/>
            <person name="Ocampo-Candiani J."/>
        </authorList>
    </citation>
    <scope>NUCLEOTIDE SEQUENCE [LARGE SCALE GENOMIC DNA]</scope>
    <source>
        <strain evidence="2">ATCC 700358</strain>
    </source>
</reference>
<evidence type="ECO:0000313" key="2">
    <source>
        <dbReference type="Proteomes" id="UP000006304"/>
    </source>
</evidence>
<accession>K0EMP8</accession>
<dbReference type="EMBL" id="CP003876">
    <property type="protein sequence ID" value="AFT98184.1"/>
    <property type="molecule type" value="Genomic_DNA"/>
</dbReference>
<dbReference type="Proteomes" id="UP000006304">
    <property type="component" value="Chromosome"/>
</dbReference>